<feature type="transmembrane region" description="Helical" evidence="6">
    <location>
        <begin position="268"/>
        <end position="291"/>
    </location>
</feature>
<dbReference type="OrthoDB" id="6313at2"/>
<feature type="transmembrane region" description="Helical" evidence="6">
    <location>
        <begin position="361"/>
        <end position="385"/>
    </location>
</feature>
<dbReference type="InterPro" id="IPR051125">
    <property type="entry name" value="ABC-4/HrtB_transporter"/>
</dbReference>
<evidence type="ECO:0000313" key="9">
    <source>
        <dbReference type="Proteomes" id="UP000321058"/>
    </source>
</evidence>
<protein>
    <submittedName>
        <fullName evidence="8">ABC transporter permease</fullName>
    </submittedName>
</protein>
<feature type="transmembrane region" description="Helical" evidence="6">
    <location>
        <begin position="21"/>
        <end position="41"/>
    </location>
</feature>
<gene>
    <name evidence="8" type="ORF">RSO01_59110</name>
</gene>
<dbReference type="PANTHER" id="PTHR43738">
    <property type="entry name" value="ABC TRANSPORTER, MEMBRANE PROTEIN"/>
    <property type="match status" value="1"/>
</dbReference>
<proteinExistence type="predicted"/>
<keyword evidence="2" id="KW-1003">Cell membrane</keyword>
<evidence type="ECO:0000256" key="5">
    <source>
        <dbReference type="ARBA" id="ARBA00023136"/>
    </source>
</evidence>
<keyword evidence="3 6" id="KW-0812">Transmembrane</keyword>
<dbReference type="Proteomes" id="UP000321058">
    <property type="component" value="Unassembled WGS sequence"/>
</dbReference>
<evidence type="ECO:0000256" key="6">
    <source>
        <dbReference type="SAM" id="Phobius"/>
    </source>
</evidence>
<dbReference type="EMBL" id="BKAJ01000110">
    <property type="protein sequence ID" value="GEP58745.1"/>
    <property type="molecule type" value="Genomic_DNA"/>
</dbReference>
<evidence type="ECO:0000256" key="4">
    <source>
        <dbReference type="ARBA" id="ARBA00022989"/>
    </source>
</evidence>
<dbReference type="RefSeq" id="WP_147154139.1">
    <property type="nucleotide sequence ID" value="NZ_BKAJ01000110.1"/>
</dbReference>
<reference evidence="8 9" key="1">
    <citation type="submission" date="2019-07" db="EMBL/GenBank/DDBJ databases">
        <title>Whole genome shotgun sequence of Reyranella soli NBRC 108950.</title>
        <authorList>
            <person name="Hosoyama A."/>
            <person name="Uohara A."/>
            <person name="Ohji S."/>
            <person name="Ichikawa N."/>
        </authorList>
    </citation>
    <scope>NUCLEOTIDE SEQUENCE [LARGE SCALE GENOMIC DNA]</scope>
    <source>
        <strain evidence="8 9">NBRC 108950</strain>
    </source>
</reference>
<keyword evidence="5 6" id="KW-0472">Membrane</keyword>
<sequence length="403" mass="42314">MRWLLLSLALQNLGRRKARSFLLIAAVALGSGVVFTGAVLMQSIDRSMAVGFTRLGADMMVVPEGALTNITASLLVVEPTELVLDADALAKARITSLGRIAAQKVVRVEHSGIGSHHESADLIGFEPAQDFTVQPWLSEKLNRPMQQGDVILGAVRDGVLGSQLLIFGKPHVVYGRLGRTGVGTHERGVFMSFATLDALGEAIGGHGTKPAVLAPGKVTGFLAELAPGATPLQARFAILSNVKGVKVVAGDTTLSGIRQGLAALLDGIVALMVLMFASTALMVSVLFSAIVTERRAELGLLKAIGARRGQVLGVMVTEAILATGIGGILGVVLGVLVMRLFERSLVYYLENVGVPFLWVDLPRTIAFAVGAIVLAAAIGVVGVLYPAWRASRRDAYDLVRGGT</sequence>
<evidence type="ECO:0000256" key="1">
    <source>
        <dbReference type="ARBA" id="ARBA00004651"/>
    </source>
</evidence>
<keyword evidence="4 6" id="KW-1133">Transmembrane helix</keyword>
<dbReference type="AlphaFoldDB" id="A0A512NIK4"/>
<feature type="domain" description="ABC3 transporter permease C-terminal" evidence="7">
    <location>
        <begin position="270"/>
        <end position="393"/>
    </location>
</feature>
<evidence type="ECO:0000313" key="8">
    <source>
        <dbReference type="EMBL" id="GEP58745.1"/>
    </source>
</evidence>
<dbReference type="Pfam" id="PF02687">
    <property type="entry name" value="FtsX"/>
    <property type="match status" value="1"/>
</dbReference>
<evidence type="ECO:0000259" key="7">
    <source>
        <dbReference type="Pfam" id="PF02687"/>
    </source>
</evidence>
<evidence type="ECO:0000256" key="3">
    <source>
        <dbReference type="ARBA" id="ARBA00022692"/>
    </source>
</evidence>
<dbReference type="GO" id="GO:0005886">
    <property type="term" value="C:plasma membrane"/>
    <property type="evidence" value="ECO:0007669"/>
    <property type="project" value="UniProtKB-SubCell"/>
</dbReference>
<evidence type="ECO:0000256" key="2">
    <source>
        <dbReference type="ARBA" id="ARBA00022475"/>
    </source>
</evidence>
<name>A0A512NIK4_9HYPH</name>
<accession>A0A512NIK4</accession>
<organism evidence="8 9">
    <name type="scientific">Reyranella soli</name>
    <dbReference type="NCBI Taxonomy" id="1230389"/>
    <lineage>
        <taxon>Bacteria</taxon>
        <taxon>Pseudomonadati</taxon>
        <taxon>Pseudomonadota</taxon>
        <taxon>Alphaproteobacteria</taxon>
        <taxon>Hyphomicrobiales</taxon>
        <taxon>Reyranellaceae</taxon>
        <taxon>Reyranella</taxon>
    </lineage>
</organism>
<dbReference type="InterPro" id="IPR003838">
    <property type="entry name" value="ABC3_permease_C"/>
</dbReference>
<comment type="caution">
    <text evidence="8">The sequence shown here is derived from an EMBL/GenBank/DDBJ whole genome shotgun (WGS) entry which is preliminary data.</text>
</comment>
<comment type="subcellular location">
    <subcellularLocation>
        <location evidence="1">Cell membrane</location>
        <topology evidence="1">Multi-pass membrane protein</topology>
    </subcellularLocation>
</comment>
<dbReference type="PANTHER" id="PTHR43738:SF2">
    <property type="entry name" value="ABC TRANSPORTER PERMEASE"/>
    <property type="match status" value="1"/>
</dbReference>
<keyword evidence="9" id="KW-1185">Reference proteome</keyword>
<feature type="transmembrane region" description="Helical" evidence="6">
    <location>
        <begin position="312"/>
        <end position="341"/>
    </location>
</feature>